<keyword evidence="3" id="KW-1185">Reference proteome</keyword>
<reference evidence="2" key="1">
    <citation type="submission" date="2022-09" db="EMBL/GenBank/DDBJ databases">
        <title>Tahibacter sp. nov., isolated from a fresh water.</title>
        <authorList>
            <person name="Baek J.H."/>
            <person name="Lee J.K."/>
            <person name="Kim J.M."/>
            <person name="Jeon C.O."/>
        </authorList>
    </citation>
    <scope>NUCLEOTIDE SEQUENCE</scope>
    <source>
        <strain evidence="2">W38</strain>
    </source>
</reference>
<keyword evidence="1" id="KW-0812">Transmembrane</keyword>
<gene>
    <name evidence="2" type="ORF">N4264_01820</name>
</gene>
<organism evidence="2 3">
    <name type="scientific">Tahibacter amnicola</name>
    <dbReference type="NCBI Taxonomy" id="2976241"/>
    <lineage>
        <taxon>Bacteria</taxon>
        <taxon>Pseudomonadati</taxon>
        <taxon>Pseudomonadota</taxon>
        <taxon>Gammaproteobacteria</taxon>
        <taxon>Lysobacterales</taxon>
        <taxon>Rhodanobacteraceae</taxon>
        <taxon>Tahibacter</taxon>
    </lineage>
</organism>
<evidence type="ECO:0000313" key="2">
    <source>
        <dbReference type="EMBL" id="UXI68417.1"/>
    </source>
</evidence>
<dbReference type="EMBL" id="CP104694">
    <property type="protein sequence ID" value="UXI68417.1"/>
    <property type="molecule type" value="Genomic_DNA"/>
</dbReference>
<keyword evidence="1" id="KW-0472">Membrane</keyword>
<dbReference type="Proteomes" id="UP001064632">
    <property type="component" value="Chromosome"/>
</dbReference>
<evidence type="ECO:0008006" key="4">
    <source>
        <dbReference type="Google" id="ProtNLM"/>
    </source>
</evidence>
<proteinExistence type="predicted"/>
<feature type="transmembrane region" description="Helical" evidence="1">
    <location>
        <begin position="36"/>
        <end position="56"/>
    </location>
</feature>
<evidence type="ECO:0000313" key="3">
    <source>
        <dbReference type="Proteomes" id="UP001064632"/>
    </source>
</evidence>
<protein>
    <recommendedName>
        <fullName evidence="4">Anti-sigma factor</fullName>
    </recommendedName>
</protein>
<keyword evidence="1" id="KW-1133">Transmembrane helix</keyword>
<sequence>MKSLSLGALPEFDPPPDLWTKIQAERTRRIRRRGQWRWGSGIAAALVLGVAGWVGLPAGPGNDPLVLLEQESHQLELAYAALDHSGLPLESAAELRAVEQALQQAYDRGAGHAELTPLWRQRNEVLSSLIALSAAGAQLTRI</sequence>
<accession>A0ABY6BF59</accession>
<dbReference type="RefSeq" id="WP_261695377.1">
    <property type="nucleotide sequence ID" value="NZ_CP104694.1"/>
</dbReference>
<evidence type="ECO:0000256" key="1">
    <source>
        <dbReference type="SAM" id="Phobius"/>
    </source>
</evidence>
<name>A0ABY6BF59_9GAMM</name>